<feature type="compositionally biased region" description="Basic and acidic residues" evidence="1">
    <location>
        <begin position="127"/>
        <end position="141"/>
    </location>
</feature>
<dbReference type="EMBL" id="MDYP01000001">
    <property type="protein sequence ID" value="OQE12112.1"/>
    <property type="molecule type" value="Genomic_DNA"/>
</dbReference>
<keyword evidence="3" id="KW-1185">Reference proteome</keyword>
<proteinExistence type="predicted"/>
<organism evidence="2 3">
    <name type="scientific">Penicillium vulpinum</name>
    <dbReference type="NCBI Taxonomy" id="29845"/>
    <lineage>
        <taxon>Eukaryota</taxon>
        <taxon>Fungi</taxon>
        <taxon>Dikarya</taxon>
        <taxon>Ascomycota</taxon>
        <taxon>Pezizomycotina</taxon>
        <taxon>Eurotiomycetes</taxon>
        <taxon>Eurotiomycetidae</taxon>
        <taxon>Eurotiales</taxon>
        <taxon>Aspergillaceae</taxon>
        <taxon>Penicillium</taxon>
    </lineage>
</organism>
<feature type="region of interest" description="Disordered" evidence="1">
    <location>
        <begin position="127"/>
        <end position="179"/>
    </location>
</feature>
<reference evidence="3" key="1">
    <citation type="journal article" date="2017" name="Nat. Microbiol.">
        <title>Global analysis of biosynthetic gene clusters reveals vast potential of secondary metabolite production in Penicillium species.</title>
        <authorList>
            <person name="Nielsen J.C."/>
            <person name="Grijseels S."/>
            <person name="Prigent S."/>
            <person name="Ji B."/>
            <person name="Dainat J."/>
            <person name="Nielsen K.F."/>
            <person name="Frisvad J.C."/>
            <person name="Workman M."/>
            <person name="Nielsen J."/>
        </authorList>
    </citation>
    <scope>NUCLEOTIDE SEQUENCE [LARGE SCALE GENOMIC DNA]</scope>
    <source>
        <strain evidence="3">IBT 29486</strain>
    </source>
</reference>
<dbReference type="AlphaFoldDB" id="A0A1V6SDL5"/>
<name>A0A1V6SDL5_9EURO</name>
<feature type="compositionally biased region" description="Acidic residues" evidence="1">
    <location>
        <begin position="142"/>
        <end position="152"/>
    </location>
</feature>
<comment type="caution">
    <text evidence="2">The sequence shown here is derived from an EMBL/GenBank/DDBJ whole genome shotgun (WGS) entry which is preliminary data.</text>
</comment>
<evidence type="ECO:0000256" key="1">
    <source>
        <dbReference type="SAM" id="MobiDB-lite"/>
    </source>
</evidence>
<accession>A0A1V6SDL5</accession>
<dbReference type="OrthoDB" id="4342394at2759"/>
<gene>
    <name evidence="2" type="ORF">PENVUL_c001G00226</name>
</gene>
<sequence length="179" mass="20399">MSELPFTPQESEALSYCEDHPPQYESNEPSQDILTSIIESEYTRRIQLQRLDNMANDILRVADKATAETDYPLLVEVTLEMSRLYTDGAQACTELANMYKERTVQNTDIYTAMSRLTVDEFNRTYSSLRRDPIQQMRHEPAQEDTDRDDTCDGDALGTGGNERAADCTCDSSRSSDRLF</sequence>
<evidence type="ECO:0000313" key="3">
    <source>
        <dbReference type="Proteomes" id="UP000191518"/>
    </source>
</evidence>
<evidence type="ECO:0000313" key="2">
    <source>
        <dbReference type="EMBL" id="OQE12112.1"/>
    </source>
</evidence>
<dbReference type="Proteomes" id="UP000191518">
    <property type="component" value="Unassembled WGS sequence"/>
</dbReference>
<protein>
    <submittedName>
        <fullName evidence="2">Uncharacterized protein</fullName>
    </submittedName>
</protein>